<protein>
    <submittedName>
        <fullName evidence="2">Uncharacterized protein</fullName>
    </submittedName>
</protein>
<evidence type="ECO:0000313" key="3">
    <source>
        <dbReference type="Proteomes" id="UP001148838"/>
    </source>
</evidence>
<comment type="caution">
    <text evidence="2">The sequence shown here is derived from an EMBL/GenBank/DDBJ whole genome shotgun (WGS) entry which is preliminary data.</text>
</comment>
<evidence type="ECO:0000256" key="1">
    <source>
        <dbReference type="SAM" id="MobiDB-lite"/>
    </source>
</evidence>
<keyword evidence="3" id="KW-1185">Reference proteome</keyword>
<dbReference type="Proteomes" id="UP001148838">
    <property type="component" value="Unassembled WGS sequence"/>
</dbReference>
<feature type="region of interest" description="Disordered" evidence="1">
    <location>
        <begin position="1"/>
        <end position="20"/>
    </location>
</feature>
<evidence type="ECO:0000313" key="2">
    <source>
        <dbReference type="EMBL" id="KAJ4431337.1"/>
    </source>
</evidence>
<accession>A0ABQ8SB83</accession>
<proteinExistence type="predicted"/>
<reference evidence="2 3" key="1">
    <citation type="journal article" date="2022" name="Allergy">
        <title>Genome assembly and annotation of Periplaneta americana reveal a comprehensive cockroach allergen profile.</title>
        <authorList>
            <person name="Wang L."/>
            <person name="Xiong Q."/>
            <person name="Saelim N."/>
            <person name="Wang L."/>
            <person name="Nong W."/>
            <person name="Wan A.T."/>
            <person name="Shi M."/>
            <person name="Liu X."/>
            <person name="Cao Q."/>
            <person name="Hui J.H.L."/>
            <person name="Sookrung N."/>
            <person name="Leung T.F."/>
            <person name="Tungtrongchitr A."/>
            <person name="Tsui S.K.W."/>
        </authorList>
    </citation>
    <scope>NUCLEOTIDE SEQUENCE [LARGE SCALE GENOMIC DNA]</scope>
    <source>
        <strain evidence="2">PWHHKU_190912</strain>
    </source>
</reference>
<dbReference type="EMBL" id="JAJSOF020000031">
    <property type="protein sequence ID" value="KAJ4431337.1"/>
    <property type="molecule type" value="Genomic_DNA"/>
</dbReference>
<sequence length="161" mass="17513">MAGLCEGGNEPPGSLNASGSLRGEDACLLAEAKMHAADHLVPRLDGLTVNPQPFSVPPEKERESINLSFSQVGISPFKQRRLNNEQKLALGKRELAQASSAKAKSRGLYFDITKNTGHPMPENVKTSVVEFYEDDGYSRVCPGEKDFVSVKQTTADSIVRH</sequence>
<organism evidence="2 3">
    <name type="scientific">Periplaneta americana</name>
    <name type="common">American cockroach</name>
    <name type="synonym">Blatta americana</name>
    <dbReference type="NCBI Taxonomy" id="6978"/>
    <lineage>
        <taxon>Eukaryota</taxon>
        <taxon>Metazoa</taxon>
        <taxon>Ecdysozoa</taxon>
        <taxon>Arthropoda</taxon>
        <taxon>Hexapoda</taxon>
        <taxon>Insecta</taxon>
        <taxon>Pterygota</taxon>
        <taxon>Neoptera</taxon>
        <taxon>Polyneoptera</taxon>
        <taxon>Dictyoptera</taxon>
        <taxon>Blattodea</taxon>
        <taxon>Blattoidea</taxon>
        <taxon>Blattidae</taxon>
        <taxon>Blattinae</taxon>
        <taxon>Periplaneta</taxon>
    </lineage>
</organism>
<gene>
    <name evidence="2" type="ORF">ANN_19934</name>
</gene>
<name>A0ABQ8SB83_PERAM</name>